<accession>A0A919SWM6</accession>
<dbReference type="AlphaFoldDB" id="A0A919SWM6"/>
<dbReference type="EMBL" id="BOQL01000077">
    <property type="protein sequence ID" value="GIM78816.1"/>
    <property type="molecule type" value="Genomic_DNA"/>
</dbReference>
<proteinExistence type="predicted"/>
<dbReference type="Proteomes" id="UP000681340">
    <property type="component" value="Unassembled WGS sequence"/>
</dbReference>
<protein>
    <submittedName>
        <fullName evidence="2">Uncharacterized protein</fullName>
    </submittedName>
</protein>
<keyword evidence="3" id="KW-1185">Reference proteome</keyword>
<comment type="caution">
    <text evidence="2">The sequence shown here is derived from an EMBL/GenBank/DDBJ whole genome shotgun (WGS) entry which is preliminary data.</text>
</comment>
<gene>
    <name evidence="2" type="ORF">Aau02nite_82700</name>
</gene>
<reference evidence="2" key="1">
    <citation type="submission" date="2021-03" db="EMBL/GenBank/DDBJ databases">
        <title>Whole genome shotgun sequence of Actinoplanes auranticolor NBRC 12245.</title>
        <authorList>
            <person name="Komaki H."/>
            <person name="Tamura T."/>
        </authorList>
    </citation>
    <scope>NUCLEOTIDE SEQUENCE</scope>
    <source>
        <strain evidence="2">NBRC 12245</strain>
    </source>
</reference>
<evidence type="ECO:0000256" key="1">
    <source>
        <dbReference type="SAM" id="MobiDB-lite"/>
    </source>
</evidence>
<name>A0A919SWM6_9ACTN</name>
<evidence type="ECO:0000313" key="3">
    <source>
        <dbReference type="Proteomes" id="UP000681340"/>
    </source>
</evidence>
<organism evidence="2 3">
    <name type="scientific">Actinoplanes auranticolor</name>
    <dbReference type="NCBI Taxonomy" id="47988"/>
    <lineage>
        <taxon>Bacteria</taxon>
        <taxon>Bacillati</taxon>
        <taxon>Actinomycetota</taxon>
        <taxon>Actinomycetes</taxon>
        <taxon>Micromonosporales</taxon>
        <taxon>Micromonosporaceae</taxon>
        <taxon>Actinoplanes</taxon>
    </lineage>
</organism>
<sequence>MTFTAAVIASRALWRPCRSTAAGLLNPMLALSLVARLHRRAPPVVRGGRNPHLRRCRPVVEAEARTCAVAGPAVEADTRTCAVAGRWRKPAPASLPTGGSVSRAPRPMIAPETLGAPGPPSVPQGGLEPVPRFEALRHPQIHLQQ</sequence>
<evidence type="ECO:0000313" key="2">
    <source>
        <dbReference type="EMBL" id="GIM78816.1"/>
    </source>
</evidence>
<feature type="region of interest" description="Disordered" evidence="1">
    <location>
        <begin position="89"/>
        <end position="129"/>
    </location>
</feature>